<dbReference type="AlphaFoldDB" id="S6VEZ0"/>
<sequence>MSKIVIAANAMIANKSRISDVLPGDNDNEVFFLFDRKYKWSAIKRADEHYALFYYPGRQTIESLAGMRGEEWAEFSHMVSYNSKDIGTKESLDTFRDLYMLVNGMKYGMEQVLDDIIESADF</sequence>
<accession>S6VEZ0</accession>
<dbReference type="Proteomes" id="UP000015729">
    <property type="component" value="Unassembled WGS sequence"/>
</dbReference>
<gene>
    <name evidence="1" type="ORF">A244_16994</name>
</gene>
<protein>
    <submittedName>
        <fullName evidence="1">Uncharacterized protein</fullName>
    </submittedName>
</protein>
<comment type="caution">
    <text evidence="1">The sequence shown here is derived from an EMBL/GenBank/DDBJ whole genome shotgun (WGS) entry which is preliminary data.</text>
</comment>
<organism evidence="1 2">
    <name type="scientific">Pseudomonas syringae pv. actinidiae ICMP 18807</name>
    <dbReference type="NCBI Taxonomy" id="1194404"/>
    <lineage>
        <taxon>Bacteria</taxon>
        <taxon>Pseudomonadati</taxon>
        <taxon>Pseudomonadota</taxon>
        <taxon>Gammaproteobacteria</taxon>
        <taxon>Pseudomonadales</taxon>
        <taxon>Pseudomonadaceae</taxon>
        <taxon>Pseudomonas</taxon>
        <taxon>Pseudomonas syringae</taxon>
    </lineage>
</organism>
<dbReference type="EMBL" id="AOKG01001160">
    <property type="protein sequence ID" value="EPN52706.1"/>
    <property type="molecule type" value="Genomic_DNA"/>
</dbReference>
<evidence type="ECO:0000313" key="1">
    <source>
        <dbReference type="EMBL" id="EPN52706.1"/>
    </source>
</evidence>
<reference evidence="1 2" key="1">
    <citation type="journal article" date="2013" name="PLoS Pathog.">
        <title>Genomic analysis of the Kiwifruit pathogen Pseudomonas syringae pv. actinidiae provides insight into the origins of an emergent plant disease.</title>
        <authorList>
            <person name="McCann H.C."/>
            <person name="Rikkerink E.H."/>
            <person name="Bertels F."/>
            <person name="Fiers M."/>
            <person name="Lu A."/>
            <person name="Rees-George J."/>
            <person name="Andersen M.T."/>
            <person name="Gleave A.P."/>
            <person name="Haubold B."/>
            <person name="Wohlers M.W."/>
            <person name="Guttman D.S."/>
            <person name="Wang P.W."/>
            <person name="Straub C."/>
            <person name="Vanneste J.L."/>
            <person name="Rainey P.B."/>
            <person name="Templeton M.D."/>
        </authorList>
    </citation>
    <scope>NUCLEOTIDE SEQUENCE [LARGE SCALE GENOMIC DNA]</scope>
    <source>
        <strain evidence="1 2">ICMP 18807</strain>
    </source>
</reference>
<dbReference type="RefSeq" id="WP_017710383.1">
    <property type="nucleotide sequence ID" value="NZ_ANJL01000084.1"/>
</dbReference>
<evidence type="ECO:0000313" key="2">
    <source>
        <dbReference type="Proteomes" id="UP000015729"/>
    </source>
</evidence>
<proteinExistence type="predicted"/>
<dbReference type="PATRIC" id="fig|1194404.4.peg.3500"/>
<name>S6VEZ0_PSESF</name>